<dbReference type="OrthoDB" id="266561at2"/>
<evidence type="ECO:0000313" key="2">
    <source>
        <dbReference type="EMBL" id="CDH44341.1"/>
    </source>
</evidence>
<comment type="caution">
    <text evidence="2">The sequence shown here is derived from an EMBL/GenBank/DDBJ whole genome shotgun (WGS) entry which is preliminary data.</text>
</comment>
<dbReference type="AlphaFoldDB" id="A0A7U7GA71"/>
<dbReference type="RefSeq" id="WP_034431519.1">
    <property type="nucleotide sequence ID" value="NZ_CBTK010000070.1"/>
</dbReference>
<evidence type="ECO:0000256" key="1">
    <source>
        <dbReference type="SAM" id="MobiDB-lite"/>
    </source>
</evidence>
<keyword evidence="3" id="KW-1185">Reference proteome</keyword>
<reference evidence="2 3" key="1">
    <citation type="journal article" date="2014" name="ISME J.">
        <title>Candidatus Competibacter-lineage genomes retrieved from metagenomes reveal functional metabolic diversity.</title>
        <authorList>
            <person name="McIlroy S.J."/>
            <person name="Albertsen M."/>
            <person name="Andresen E.K."/>
            <person name="Saunders A.M."/>
            <person name="Kristiansen R."/>
            <person name="Stokholm-Bjerregaard M."/>
            <person name="Nielsen K.L."/>
            <person name="Nielsen P.H."/>
        </authorList>
    </citation>
    <scope>NUCLEOTIDE SEQUENCE [LARGE SCALE GENOMIC DNA]</scope>
    <source>
        <strain evidence="2 3">Run_B_J11</strain>
    </source>
</reference>
<sequence length="228" mass="26873">MDYHYTATTVGGFVQQLAVCYVGRGYWFYVQGTIPKNKDPKVIDEKLLTKYQIPASKFQRCRRKRWGVANLQYLRWENSFLILATHGIHAFFNEEAKRIKDVRREPIYFEGYSISYQNGHPKVSLAQDTYEDLKAYFLELAVHRQASYIAEEVKKLPYESYAPVRRQLLYILTAVNKRRKAAGLSLVQYQSIRYKRNIYRPFAPALPSPTGDHWIRPRKGKQRKKKRG</sequence>
<evidence type="ECO:0000313" key="3">
    <source>
        <dbReference type="Proteomes" id="UP000019184"/>
    </source>
</evidence>
<protein>
    <submittedName>
        <fullName evidence="2">Uncharacterized protein</fullName>
    </submittedName>
</protein>
<feature type="region of interest" description="Disordered" evidence="1">
    <location>
        <begin position="209"/>
        <end position="228"/>
    </location>
</feature>
<name>A0A7U7GA71_9GAMM</name>
<dbReference type="EMBL" id="CBTK010000070">
    <property type="protein sequence ID" value="CDH44341.1"/>
    <property type="molecule type" value="Genomic_DNA"/>
</dbReference>
<organism evidence="2 3">
    <name type="scientific">Candidatus Contendobacter odensis Run_B_J11</name>
    <dbReference type="NCBI Taxonomy" id="1400861"/>
    <lineage>
        <taxon>Bacteria</taxon>
        <taxon>Pseudomonadati</taxon>
        <taxon>Pseudomonadota</taxon>
        <taxon>Gammaproteobacteria</taxon>
        <taxon>Candidatus Competibacteraceae</taxon>
        <taxon>Candidatus Contendibacter</taxon>
    </lineage>
</organism>
<feature type="compositionally biased region" description="Basic residues" evidence="1">
    <location>
        <begin position="216"/>
        <end position="228"/>
    </location>
</feature>
<accession>A0A7U7GA71</accession>
<gene>
    <name evidence="2" type="ORF">BN874_1610015</name>
</gene>
<dbReference type="Proteomes" id="UP000019184">
    <property type="component" value="Unassembled WGS sequence"/>
</dbReference>
<proteinExistence type="predicted"/>